<dbReference type="EMBL" id="AP022584">
    <property type="protein sequence ID" value="BBY09985.1"/>
    <property type="molecule type" value="Genomic_DNA"/>
</dbReference>
<evidence type="ECO:0000313" key="6">
    <source>
        <dbReference type="EMBL" id="BBY09985.1"/>
    </source>
</evidence>
<reference evidence="6 7" key="1">
    <citation type="journal article" date="2019" name="Emerg. Microbes Infect.">
        <title>Comprehensive subspecies identification of 175 nontuberculous mycobacteria species based on 7547 genomic profiles.</title>
        <authorList>
            <person name="Matsumoto Y."/>
            <person name="Kinjo T."/>
            <person name="Motooka D."/>
            <person name="Nabeya D."/>
            <person name="Jung N."/>
            <person name="Uechi K."/>
            <person name="Horii T."/>
            <person name="Iida T."/>
            <person name="Fujita J."/>
            <person name="Nakamura S."/>
        </authorList>
    </citation>
    <scope>NUCLEOTIDE SEQUENCE [LARGE SCALE GENOMIC DNA]</scope>
    <source>
        <strain evidence="6 7">JCM 17324</strain>
    </source>
</reference>
<dbReference type="InterPro" id="IPR009057">
    <property type="entry name" value="Homeodomain-like_sf"/>
</dbReference>
<evidence type="ECO:0000256" key="4">
    <source>
        <dbReference type="PROSITE-ProRule" id="PRU00335"/>
    </source>
</evidence>
<evidence type="ECO:0000256" key="3">
    <source>
        <dbReference type="ARBA" id="ARBA00023163"/>
    </source>
</evidence>
<name>A0ABM7J819_9MYCO</name>
<dbReference type="InterPro" id="IPR050109">
    <property type="entry name" value="HTH-type_TetR-like_transc_reg"/>
</dbReference>
<feature type="DNA-binding region" description="H-T-H motif" evidence="4">
    <location>
        <begin position="36"/>
        <end position="55"/>
    </location>
</feature>
<evidence type="ECO:0000256" key="1">
    <source>
        <dbReference type="ARBA" id="ARBA00023015"/>
    </source>
</evidence>
<evidence type="ECO:0000313" key="7">
    <source>
        <dbReference type="Proteomes" id="UP000466831"/>
    </source>
</evidence>
<protein>
    <submittedName>
        <fullName evidence="6">TetR family transcriptional regulator</fullName>
    </submittedName>
</protein>
<organism evidence="6 7">
    <name type="scientific">Mycobacterium marseillense</name>
    <dbReference type="NCBI Taxonomy" id="701042"/>
    <lineage>
        <taxon>Bacteria</taxon>
        <taxon>Bacillati</taxon>
        <taxon>Actinomycetota</taxon>
        <taxon>Actinomycetes</taxon>
        <taxon>Mycobacteriales</taxon>
        <taxon>Mycobacteriaceae</taxon>
        <taxon>Mycobacterium</taxon>
        <taxon>Mycobacterium avium complex (MAC)</taxon>
    </lineage>
</organism>
<dbReference type="Pfam" id="PF00440">
    <property type="entry name" value="TetR_N"/>
    <property type="match status" value="1"/>
</dbReference>
<keyword evidence="3" id="KW-0804">Transcription</keyword>
<dbReference type="Proteomes" id="UP000466831">
    <property type="component" value="Chromosome"/>
</dbReference>
<dbReference type="Gene3D" id="1.10.357.10">
    <property type="entry name" value="Tetracycline Repressor, domain 2"/>
    <property type="match status" value="1"/>
</dbReference>
<accession>A0ABM7J819</accession>
<dbReference type="PROSITE" id="PS50977">
    <property type="entry name" value="HTH_TETR_2"/>
    <property type="match status" value="1"/>
</dbReference>
<keyword evidence="2 4" id="KW-0238">DNA-binding</keyword>
<proteinExistence type="predicted"/>
<dbReference type="PANTHER" id="PTHR30055:SF234">
    <property type="entry name" value="HTH-TYPE TRANSCRIPTIONAL REGULATOR BETI"/>
    <property type="match status" value="1"/>
</dbReference>
<dbReference type="SUPFAM" id="SSF46689">
    <property type="entry name" value="Homeodomain-like"/>
    <property type="match status" value="1"/>
</dbReference>
<gene>
    <name evidence="6" type="ORF">MMARJ_07250</name>
</gene>
<sequence length="219" mass="23531">MLCYSDRMPRPRVHDPDAVLDAVEDLVARSGPSAVTIRAVGAAVGVSNGAVYHTFTSRGGLMGQAWLRAGRRFLAVQTALVDDAGAGTNPGGPVEAVVAAADAPVVFTERYPSSSTLLLRVRREEVLANDVPDDVADQLRRLDKLLVDLMVRLAITVWERKDAAAVDTITSCVVDLPTALLLRRDRLGSTTARAHLRAAVRAVLEIGPPPQRQRRGSPR</sequence>
<evidence type="ECO:0000259" key="5">
    <source>
        <dbReference type="PROSITE" id="PS50977"/>
    </source>
</evidence>
<dbReference type="PANTHER" id="PTHR30055">
    <property type="entry name" value="HTH-TYPE TRANSCRIPTIONAL REGULATOR RUTR"/>
    <property type="match status" value="1"/>
</dbReference>
<keyword evidence="7" id="KW-1185">Reference proteome</keyword>
<dbReference type="InterPro" id="IPR001647">
    <property type="entry name" value="HTH_TetR"/>
</dbReference>
<feature type="domain" description="HTH tetR-type" evidence="5">
    <location>
        <begin position="13"/>
        <end position="73"/>
    </location>
</feature>
<evidence type="ECO:0000256" key="2">
    <source>
        <dbReference type="ARBA" id="ARBA00023125"/>
    </source>
</evidence>
<keyword evidence="1" id="KW-0805">Transcription regulation</keyword>